<dbReference type="InterPro" id="IPR000504">
    <property type="entry name" value="RRM_dom"/>
</dbReference>
<evidence type="ECO:0000313" key="4">
    <source>
        <dbReference type="EMBL" id="KAF4637363.1"/>
    </source>
</evidence>
<evidence type="ECO:0000313" key="5">
    <source>
        <dbReference type="Proteomes" id="UP000566819"/>
    </source>
</evidence>
<keyword evidence="5" id="KW-1185">Reference proteome</keyword>
<accession>A0A8H4W7N7</accession>
<organism evidence="4 5">
    <name type="scientific">Cudoniella acicularis</name>
    <dbReference type="NCBI Taxonomy" id="354080"/>
    <lineage>
        <taxon>Eukaryota</taxon>
        <taxon>Fungi</taxon>
        <taxon>Dikarya</taxon>
        <taxon>Ascomycota</taxon>
        <taxon>Pezizomycotina</taxon>
        <taxon>Leotiomycetes</taxon>
        <taxon>Helotiales</taxon>
        <taxon>Tricladiaceae</taxon>
        <taxon>Cudoniella</taxon>
    </lineage>
</organism>
<name>A0A8H4W7N7_9HELO</name>
<sequence>MLQLFDVGMKAALRKHPAFDDENFSDFDADVLREGELLRTKRITKEMSNISHASREDVAEDTDFGDVPPGQTENTVNLEDNTNAAHSASEPEEDVAISEEGEIRDSSVEPINEDTGPGQAYDDSISDRQQASKLKNTIYLIPIGNVPETKIRSKFSMYGEIAKIKQPPGVTYGFIKFKRHSPLKNAVKGANKKKVMRSPNYTGNSAKMYVAMMKKRDKIIASHADLKPIEQARVVIKEQWQRLGSQLERAHTSRAKFEQLSLNPPTDDDDLIPTTRDKFILAFCRSWEILTQWKHLHKEFVIFPRLSDDLQAMHARYSDMRHKLVYDVGDLVDWEDFWEFLHSGIDIITKEVEIMKKDWEEVNGSIA</sequence>
<evidence type="ECO:0000259" key="3">
    <source>
        <dbReference type="PROSITE" id="PS50102"/>
    </source>
</evidence>
<evidence type="ECO:0000256" key="2">
    <source>
        <dbReference type="SAM" id="MobiDB-lite"/>
    </source>
</evidence>
<dbReference type="AlphaFoldDB" id="A0A8H4W7N7"/>
<feature type="compositionally biased region" description="Polar residues" evidence="2">
    <location>
        <begin position="71"/>
        <end position="86"/>
    </location>
</feature>
<dbReference type="SUPFAM" id="SSF54928">
    <property type="entry name" value="RNA-binding domain, RBD"/>
    <property type="match status" value="1"/>
</dbReference>
<reference evidence="4 5" key="1">
    <citation type="submission" date="2020-03" db="EMBL/GenBank/DDBJ databases">
        <title>Draft Genome Sequence of Cudoniella acicularis.</title>
        <authorList>
            <person name="Buettner E."/>
            <person name="Kellner H."/>
        </authorList>
    </citation>
    <scope>NUCLEOTIDE SEQUENCE [LARGE SCALE GENOMIC DNA]</scope>
    <source>
        <strain evidence="4 5">DSM 108380</strain>
    </source>
</reference>
<dbReference type="InterPro" id="IPR035979">
    <property type="entry name" value="RBD_domain_sf"/>
</dbReference>
<evidence type="ECO:0000256" key="1">
    <source>
        <dbReference type="PROSITE-ProRule" id="PRU00176"/>
    </source>
</evidence>
<gene>
    <name evidence="4" type="ORF">G7Y89_g710</name>
</gene>
<feature type="region of interest" description="Disordered" evidence="2">
    <location>
        <begin position="51"/>
        <end position="124"/>
    </location>
</feature>
<dbReference type="InterPro" id="IPR012677">
    <property type="entry name" value="Nucleotide-bd_a/b_plait_sf"/>
</dbReference>
<comment type="caution">
    <text evidence="4">The sequence shown here is derived from an EMBL/GenBank/DDBJ whole genome shotgun (WGS) entry which is preliminary data.</text>
</comment>
<proteinExistence type="predicted"/>
<dbReference type="EMBL" id="JAAMPI010000025">
    <property type="protein sequence ID" value="KAF4637363.1"/>
    <property type="molecule type" value="Genomic_DNA"/>
</dbReference>
<dbReference type="Gene3D" id="3.30.70.330">
    <property type="match status" value="1"/>
</dbReference>
<feature type="compositionally biased region" description="Acidic residues" evidence="2">
    <location>
        <begin position="90"/>
        <end position="100"/>
    </location>
</feature>
<protein>
    <recommendedName>
        <fullName evidence="3">RRM domain-containing protein</fullName>
    </recommendedName>
</protein>
<dbReference type="PROSITE" id="PS50102">
    <property type="entry name" value="RRM"/>
    <property type="match status" value="1"/>
</dbReference>
<dbReference type="GO" id="GO:0003723">
    <property type="term" value="F:RNA binding"/>
    <property type="evidence" value="ECO:0007669"/>
    <property type="project" value="UniProtKB-UniRule"/>
</dbReference>
<feature type="domain" description="RRM" evidence="3">
    <location>
        <begin position="136"/>
        <end position="215"/>
    </location>
</feature>
<keyword evidence="1" id="KW-0694">RNA-binding</keyword>
<dbReference type="Proteomes" id="UP000566819">
    <property type="component" value="Unassembled WGS sequence"/>
</dbReference>